<protein>
    <submittedName>
        <fullName evidence="3">tRNA 2-selenouridine(34) synthase MnmH</fullName>
    </submittedName>
</protein>
<dbReference type="RefSeq" id="WP_134760500.1">
    <property type="nucleotide sequence ID" value="NZ_CP038152.1"/>
</dbReference>
<feature type="domain" description="Rhodanese" evidence="2">
    <location>
        <begin position="9"/>
        <end position="122"/>
    </location>
</feature>
<organism evidence="3 4">
    <name type="scientific">Paraburkholderia pallida</name>
    <dbReference type="NCBI Taxonomy" id="2547399"/>
    <lineage>
        <taxon>Bacteria</taxon>
        <taxon>Pseudomonadati</taxon>
        <taxon>Pseudomonadota</taxon>
        <taxon>Betaproteobacteria</taxon>
        <taxon>Burkholderiales</taxon>
        <taxon>Burkholderiaceae</taxon>
        <taxon>Paraburkholderia</taxon>
    </lineage>
</organism>
<dbReference type="GO" id="GO:0004792">
    <property type="term" value="F:thiosulfate-cyanide sulfurtransferase activity"/>
    <property type="evidence" value="ECO:0007669"/>
    <property type="project" value="InterPro"/>
</dbReference>
<dbReference type="InterPro" id="IPR058840">
    <property type="entry name" value="AAA_SelU"/>
</dbReference>
<geneLocation type="plasmid" evidence="3 4">
    <name>unnamed1</name>
</geneLocation>
<dbReference type="InterPro" id="IPR036873">
    <property type="entry name" value="Rhodanese-like_dom_sf"/>
</dbReference>
<dbReference type="Gene3D" id="3.40.250.10">
    <property type="entry name" value="Rhodanese-like domain"/>
    <property type="match status" value="1"/>
</dbReference>
<reference evidence="3 4" key="1">
    <citation type="submission" date="2019-03" db="EMBL/GenBank/DDBJ databases">
        <title>Paraburkholderia sp. 7MH5, isolated from subtropical forest soil.</title>
        <authorList>
            <person name="Gao Z.-H."/>
            <person name="Qiu L.-H."/>
        </authorList>
    </citation>
    <scope>NUCLEOTIDE SEQUENCE [LARGE SCALE GENOMIC DNA]</scope>
    <source>
        <strain evidence="3 4">7MH5</strain>
        <plasmid evidence="3 4">unnamed1</plasmid>
    </source>
</reference>
<sequence length="342" mass="39046">MYRFEDYDLIIDARCEREFAEDHIPGAINLPVVNNDEYAEVGTLHRTDKMRAYLIGVSYSLKNISRHLDTVIASRSRRDKILVYCFRGGKRSRLWFDALDTVGYKVDRLPGGWKGYRRWVNEQLESRPRQFSYVVLSGPTGCGKTRLLEQLAIEGAQVLDLEAIASHRGSIIGAIPGVPQPTQKYFDSLLLQRLSAFSPSRPVWVEAESKKIGNVQLPPALLETMHSSGTVLRVDAPMAERVRLWREDYAHFETDPDSLVERLTHLRSLVGGKEIDQWRELAASRKIPELFERLMVAHYDPSYARSTKRGYQSLSDAPFIALKALQPESLNQVARNLINRFD</sequence>
<evidence type="ECO:0000256" key="1">
    <source>
        <dbReference type="ARBA" id="ARBA00023266"/>
    </source>
</evidence>
<dbReference type="InterPro" id="IPR017582">
    <property type="entry name" value="SelU"/>
</dbReference>
<dbReference type="NCBIfam" id="NF008750">
    <property type="entry name" value="PRK11784.1-2"/>
    <property type="match status" value="1"/>
</dbReference>
<dbReference type="InterPro" id="IPR027417">
    <property type="entry name" value="P-loop_NTPase"/>
</dbReference>
<dbReference type="Pfam" id="PF00581">
    <property type="entry name" value="Rhodanese"/>
    <property type="match status" value="1"/>
</dbReference>
<dbReference type="OrthoDB" id="9808735at2"/>
<dbReference type="Proteomes" id="UP000295727">
    <property type="component" value="Plasmid unnamed1"/>
</dbReference>
<dbReference type="InterPro" id="IPR001763">
    <property type="entry name" value="Rhodanese-like_dom"/>
</dbReference>
<evidence type="ECO:0000313" key="3">
    <source>
        <dbReference type="EMBL" id="QBR04271.1"/>
    </source>
</evidence>
<dbReference type="SUPFAM" id="SSF52540">
    <property type="entry name" value="P-loop containing nucleoside triphosphate hydrolases"/>
    <property type="match status" value="1"/>
</dbReference>
<evidence type="ECO:0000313" key="4">
    <source>
        <dbReference type="Proteomes" id="UP000295727"/>
    </source>
</evidence>
<dbReference type="GO" id="GO:0043828">
    <property type="term" value="F:tRNA 2-selenouridine synthase activity"/>
    <property type="evidence" value="ECO:0007669"/>
    <property type="project" value="InterPro"/>
</dbReference>
<name>A0A4P7D630_9BURK</name>
<keyword evidence="1" id="KW-0711">Selenium</keyword>
<dbReference type="PROSITE" id="PS50206">
    <property type="entry name" value="RHODANESE_3"/>
    <property type="match status" value="1"/>
</dbReference>
<evidence type="ECO:0000259" key="2">
    <source>
        <dbReference type="PROSITE" id="PS50206"/>
    </source>
</evidence>
<keyword evidence="4" id="KW-1185">Reference proteome</keyword>
<accession>A0A4P7D630</accession>
<proteinExistence type="predicted"/>
<dbReference type="EMBL" id="CP038152">
    <property type="protein sequence ID" value="QBR04271.1"/>
    <property type="molecule type" value="Genomic_DNA"/>
</dbReference>
<dbReference type="GO" id="GO:0002098">
    <property type="term" value="P:tRNA wobble uridine modification"/>
    <property type="evidence" value="ECO:0007669"/>
    <property type="project" value="InterPro"/>
</dbReference>
<keyword evidence="3" id="KW-0614">Plasmid</keyword>
<dbReference type="Pfam" id="PF26341">
    <property type="entry name" value="AAA_SelU"/>
    <property type="match status" value="1"/>
</dbReference>
<dbReference type="PROSITE" id="PS00380">
    <property type="entry name" value="RHODANESE_1"/>
    <property type="match status" value="1"/>
</dbReference>
<dbReference type="AlphaFoldDB" id="A0A4P7D630"/>
<dbReference type="KEGG" id="ppai:E1956_44940"/>
<dbReference type="PANTHER" id="PTHR30401">
    <property type="entry name" value="TRNA 2-SELENOURIDINE SYNTHASE"/>
    <property type="match status" value="1"/>
</dbReference>
<dbReference type="SMART" id="SM00450">
    <property type="entry name" value="RHOD"/>
    <property type="match status" value="1"/>
</dbReference>
<dbReference type="InterPro" id="IPR001307">
    <property type="entry name" value="Thiosulphate_STrfase_CS"/>
</dbReference>
<dbReference type="NCBIfam" id="NF008752">
    <property type="entry name" value="PRK11784.1-4"/>
    <property type="match status" value="1"/>
</dbReference>
<gene>
    <name evidence="3" type="primary">mnmH</name>
    <name evidence="3" type="ORF">E1956_44940</name>
</gene>
<dbReference type="NCBIfam" id="TIGR03167">
    <property type="entry name" value="tRNA_sel_U_synt"/>
    <property type="match status" value="1"/>
</dbReference>
<dbReference type="SUPFAM" id="SSF52821">
    <property type="entry name" value="Rhodanese/Cell cycle control phosphatase"/>
    <property type="match status" value="1"/>
</dbReference>
<dbReference type="PANTHER" id="PTHR30401:SF0">
    <property type="entry name" value="TRNA 2-SELENOURIDINE SYNTHASE"/>
    <property type="match status" value="1"/>
</dbReference>